<accession>A0A2T3AA74</accession>
<dbReference type="EC" id="2.6.1.1" evidence="7"/>
<gene>
    <name evidence="9" type="ORF">BD289DRAFT_452647</name>
</gene>
<dbReference type="PANTHER" id="PTHR11879:SF55">
    <property type="entry name" value="GLUTAMATE OXALOACETATE TRANSAMINASE 1, ISOFORM B"/>
    <property type="match status" value="1"/>
</dbReference>
<dbReference type="AlphaFoldDB" id="A0A2T3AA74"/>
<evidence type="ECO:0000259" key="8">
    <source>
        <dbReference type="Pfam" id="PF00155"/>
    </source>
</evidence>
<reference evidence="9 10" key="1">
    <citation type="journal article" date="2018" name="Mycol. Prog.">
        <title>Coniella lustricola, a new species from submerged detritus.</title>
        <authorList>
            <person name="Raudabaugh D.B."/>
            <person name="Iturriaga T."/>
            <person name="Carver A."/>
            <person name="Mondo S."/>
            <person name="Pangilinan J."/>
            <person name="Lipzen A."/>
            <person name="He G."/>
            <person name="Amirebrahimi M."/>
            <person name="Grigoriev I.V."/>
            <person name="Miller A.N."/>
        </authorList>
    </citation>
    <scope>NUCLEOTIDE SEQUENCE [LARGE SCALE GENOMIC DNA]</scope>
    <source>
        <strain evidence="9 10">B22-T-1</strain>
    </source>
</reference>
<evidence type="ECO:0000256" key="3">
    <source>
        <dbReference type="ARBA" id="ARBA00011738"/>
    </source>
</evidence>
<proteinExistence type="inferred from homology"/>
<dbReference type="InterPro" id="IPR004839">
    <property type="entry name" value="Aminotransferase_I/II_large"/>
</dbReference>
<dbReference type="NCBIfam" id="NF006719">
    <property type="entry name" value="PRK09257.1"/>
    <property type="match status" value="1"/>
</dbReference>
<evidence type="ECO:0000256" key="4">
    <source>
        <dbReference type="ARBA" id="ARBA00022576"/>
    </source>
</evidence>
<dbReference type="Gene3D" id="3.90.1150.10">
    <property type="entry name" value="Aspartate Aminotransferase, domain 1"/>
    <property type="match status" value="1"/>
</dbReference>
<dbReference type="GO" id="GO:0030170">
    <property type="term" value="F:pyridoxal phosphate binding"/>
    <property type="evidence" value="ECO:0007669"/>
    <property type="project" value="InterPro"/>
</dbReference>
<keyword evidence="6" id="KW-0663">Pyridoxal phosphate</keyword>
<dbReference type="STRING" id="2025994.A0A2T3AA74"/>
<comment type="catalytic activity">
    <reaction evidence="7">
        <text>L-aspartate + 2-oxoglutarate = oxaloacetate + L-glutamate</text>
        <dbReference type="Rhea" id="RHEA:21824"/>
        <dbReference type="ChEBI" id="CHEBI:16452"/>
        <dbReference type="ChEBI" id="CHEBI:16810"/>
        <dbReference type="ChEBI" id="CHEBI:29985"/>
        <dbReference type="ChEBI" id="CHEBI:29991"/>
        <dbReference type="EC" id="2.6.1.1"/>
    </reaction>
</comment>
<evidence type="ECO:0000313" key="9">
    <source>
        <dbReference type="EMBL" id="PSR88610.1"/>
    </source>
</evidence>
<protein>
    <recommendedName>
        <fullName evidence="7">Aspartate aminotransferase</fullName>
        <ecNumber evidence="7">2.6.1.1</ecNumber>
    </recommendedName>
</protein>
<dbReference type="GO" id="GO:0004069">
    <property type="term" value="F:L-aspartate:2-oxoglutarate aminotransferase activity"/>
    <property type="evidence" value="ECO:0007669"/>
    <property type="project" value="UniProtKB-EC"/>
</dbReference>
<sequence>MGSVSQSSHFEAAESVEPDGIFEVLRRYNADASPNKINVCVGAYRDENGKPWVLPSVQMATSKIAGADHEYLPMMGSRGFRDAAVELLFHGSRALSEQRISGIQSLSGTGALLLAGMTLKKATANIQHIYITSPTWPNHELLFDTMGFNVHWAPYYNNKTRSYDHEAFLASLAAAEPNSAVVLHACAHNPTGCDPTREQWTEIAQAIRSRGIFPIFDSAYLGFNSGSVDEDAWAIRHFIDDLGMEAAICLSFAKSMGLYGERIGAVLFVAATSELSGTLQSILENAQRATISTPPLYGARIAEAVLTSTDIKKQWAEDLVTMSGRILKMRGRLFQELTRLGTPGSWEHIVKQTGMFGYLGIGAEQVVHLEKEFNVYMANTSRISIAGLNDNNVEHFAKALDATARKFAGN</sequence>
<evidence type="ECO:0000313" key="10">
    <source>
        <dbReference type="Proteomes" id="UP000241462"/>
    </source>
</evidence>
<comment type="miscellaneous">
    <text evidence="7">In eukaryotes there are cytoplasmic, mitochondrial and chloroplastic isozymes.</text>
</comment>
<keyword evidence="4 7" id="KW-0032">Aminotransferase</keyword>
<keyword evidence="5 7" id="KW-0808">Transferase</keyword>
<dbReference type="CDD" id="cd00609">
    <property type="entry name" value="AAT_like"/>
    <property type="match status" value="1"/>
</dbReference>
<dbReference type="OrthoDB" id="6752799at2759"/>
<dbReference type="EMBL" id="KZ678426">
    <property type="protein sequence ID" value="PSR88610.1"/>
    <property type="molecule type" value="Genomic_DNA"/>
</dbReference>
<evidence type="ECO:0000256" key="5">
    <source>
        <dbReference type="ARBA" id="ARBA00022679"/>
    </source>
</evidence>
<dbReference type="InterPro" id="IPR015421">
    <property type="entry name" value="PyrdxlP-dep_Trfase_major"/>
</dbReference>
<evidence type="ECO:0000256" key="7">
    <source>
        <dbReference type="RuleBase" id="RU000480"/>
    </source>
</evidence>
<dbReference type="PANTHER" id="PTHR11879">
    <property type="entry name" value="ASPARTATE AMINOTRANSFERASE"/>
    <property type="match status" value="1"/>
</dbReference>
<dbReference type="PROSITE" id="PS00105">
    <property type="entry name" value="AA_TRANSFER_CLASS_1"/>
    <property type="match status" value="1"/>
</dbReference>
<comment type="cofactor">
    <cofactor evidence="1">
        <name>pyridoxal 5'-phosphate</name>
        <dbReference type="ChEBI" id="CHEBI:597326"/>
    </cofactor>
</comment>
<dbReference type="SUPFAM" id="SSF53383">
    <property type="entry name" value="PLP-dependent transferases"/>
    <property type="match status" value="1"/>
</dbReference>
<dbReference type="InParanoid" id="A0A2T3AA74"/>
<evidence type="ECO:0000256" key="2">
    <source>
        <dbReference type="ARBA" id="ARBA00007441"/>
    </source>
</evidence>
<organism evidence="9 10">
    <name type="scientific">Coniella lustricola</name>
    <dbReference type="NCBI Taxonomy" id="2025994"/>
    <lineage>
        <taxon>Eukaryota</taxon>
        <taxon>Fungi</taxon>
        <taxon>Dikarya</taxon>
        <taxon>Ascomycota</taxon>
        <taxon>Pezizomycotina</taxon>
        <taxon>Sordariomycetes</taxon>
        <taxon>Sordariomycetidae</taxon>
        <taxon>Diaporthales</taxon>
        <taxon>Schizoparmaceae</taxon>
        <taxon>Coniella</taxon>
    </lineage>
</organism>
<dbReference type="InterPro" id="IPR000796">
    <property type="entry name" value="Asp_trans"/>
</dbReference>
<dbReference type="GO" id="GO:0006532">
    <property type="term" value="P:aspartate biosynthetic process"/>
    <property type="evidence" value="ECO:0007669"/>
    <property type="project" value="TreeGrafter"/>
</dbReference>
<evidence type="ECO:0000256" key="6">
    <source>
        <dbReference type="ARBA" id="ARBA00022898"/>
    </source>
</evidence>
<dbReference type="InterPro" id="IPR015424">
    <property type="entry name" value="PyrdxlP-dep_Trfase"/>
</dbReference>
<keyword evidence="10" id="KW-1185">Reference proteome</keyword>
<dbReference type="GO" id="GO:0005829">
    <property type="term" value="C:cytosol"/>
    <property type="evidence" value="ECO:0007669"/>
    <property type="project" value="TreeGrafter"/>
</dbReference>
<evidence type="ECO:0000256" key="1">
    <source>
        <dbReference type="ARBA" id="ARBA00001933"/>
    </source>
</evidence>
<dbReference type="InterPro" id="IPR004838">
    <property type="entry name" value="NHTrfase_class1_PyrdxlP-BS"/>
</dbReference>
<dbReference type="InterPro" id="IPR015422">
    <property type="entry name" value="PyrdxlP-dep_Trfase_small"/>
</dbReference>
<dbReference type="Pfam" id="PF00155">
    <property type="entry name" value="Aminotran_1_2"/>
    <property type="match status" value="1"/>
</dbReference>
<dbReference type="PRINTS" id="PR00799">
    <property type="entry name" value="TRANSAMINASE"/>
</dbReference>
<comment type="subunit">
    <text evidence="3 7">Homodimer.</text>
</comment>
<comment type="similarity">
    <text evidence="2">Belongs to the class-I pyridoxal-phosphate-dependent aminotransferase family.</text>
</comment>
<name>A0A2T3AA74_9PEZI</name>
<feature type="domain" description="Aminotransferase class I/classII large" evidence="8">
    <location>
        <begin position="35"/>
        <end position="400"/>
    </location>
</feature>
<dbReference type="Gene3D" id="3.40.640.10">
    <property type="entry name" value="Type I PLP-dependent aspartate aminotransferase-like (Major domain)"/>
    <property type="match status" value="1"/>
</dbReference>
<dbReference type="Proteomes" id="UP000241462">
    <property type="component" value="Unassembled WGS sequence"/>
</dbReference>